<dbReference type="InterPro" id="IPR023210">
    <property type="entry name" value="NADP_OxRdtase_dom"/>
</dbReference>
<dbReference type="EMBL" id="QPMM01000008">
    <property type="protein sequence ID" value="RFS21345.1"/>
    <property type="molecule type" value="Genomic_DNA"/>
</dbReference>
<dbReference type="InterPro" id="IPR020471">
    <property type="entry name" value="AKR"/>
</dbReference>
<dbReference type="InterPro" id="IPR036812">
    <property type="entry name" value="NAD(P)_OxRdtase_dom_sf"/>
</dbReference>
<evidence type="ECO:0000313" key="2">
    <source>
        <dbReference type="EMBL" id="RFS21345.1"/>
    </source>
</evidence>
<dbReference type="CDD" id="cd19086">
    <property type="entry name" value="AKR_AKR11C1"/>
    <property type="match status" value="1"/>
</dbReference>
<evidence type="ECO:0000313" key="3">
    <source>
        <dbReference type="Proteomes" id="UP000260644"/>
    </source>
</evidence>
<name>A0A3E1Y846_9BACT</name>
<sequence>MEYTLLGKSNLNVSKLGFGCMSLNYNDQNSAFSIISKAIDNGINLFDTADLYDHGENEVLLGKAVKTKRHDIIIATKVGNQWRPDNQSWDWNPTKKYILASVEDSLRRLNTDYIDLYQLHGGTIADPIDETISAFEQLKREGKIRYYGISSIRPNVINEYIKKSHIVSVMMQYSLLDRRPEEACLSQLLEHNIGVLVRGGLAKGLLVNKPPVNYLNYTAEQVKDAADAVARNSGASRAVTQTALEFVFQHPAVSSAIVGIRTIEQLDEALKTIHSPKLNTEEMQQLRSAIPINKYEEHRI</sequence>
<organism evidence="2 3">
    <name type="scientific">Chitinophaga silvatica</name>
    <dbReference type="NCBI Taxonomy" id="2282649"/>
    <lineage>
        <taxon>Bacteria</taxon>
        <taxon>Pseudomonadati</taxon>
        <taxon>Bacteroidota</taxon>
        <taxon>Chitinophagia</taxon>
        <taxon>Chitinophagales</taxon>
        <taxon>Chitinophagaceae</taxon>
        <taxon>Chitinophaga</taxon>
    </lineage>
</organism>
<dbReference type="SUPFAM" id="SSF51430">
    <property type="entry name" value="NAD(P)-linked oxidoreductase"/>
    <property type="match status" value="1"/>
</dbReference>
<accession>A0A3E1Y846</accession>
<reference evidence="2 3" key="1">
    <citation type="submission" date="2018-07" db="EMBL/GenBank/DDBJ databases">
        <title>Chitinophaga K2CV101002-2 sp. nov., isolated from a monsoon evergreen broad-leaved forest soil.</title>
        <authorList>
            <person name="Lv Y."/>
        </authorList>
    </citation>
    <scope>NUCLEOTIDE SEQUENCE [LARGE SCALE GENOMIC DNA]</scope>
    <source>
        <strain evidence="2 3">GDMCC 1.1288</strain>
    </source>
</reference>
<dbReference type="Gene3D" id="3.20.20.100">
    <property type="entry name" value="NADP-dependent oxidoreductase domain"/>
    <property type="match status" value="1"/>
</dbReference>
<dbReference type="GO" id="GO:0016491">
    <property type="term" value="F:oxidoreductase activity"/>
    <property type="evidence" value="ECO:0007669"/>
    <property type="project" value="InterPro"/>
</dbReference>
<dbReference type="Proteomes" id="UP000260644">
    <property type="component" value="Unassembled WGS sequence"/>
</dbReference>
<dbReference type="PRINTS" id="PR00069">
    <property type="entry name" value="ALDKETRDTASE"/>
</dbReference>
<keyword evidence="3" id="KW-1185">Reference proteome</keyword>
<protein>
    <submittedName>
        <fullName evidence="2">Aldo/keto reductase</fullName>
    </submittedName>
</protein>
<dbReference type="PANTHER" id="PTHR43312:SF1">
    <property type="entry name" value="NADP-DEPENDENT OXIDOREDUCTASE DOMAIN-CONTAINING PROTEIN"/>
    <property type="match status" value="1"/>
</dbReference>
<dbReference type="RefSeq" id="WP_116976756.1">
    <property type="nucleotide sequence ID" value="NZ_QPMM01000008.1"/>
</dbReference>
<gene>
    <name evidence="2" type="ORF">DVR12_15705</name>
</gene>
<dbReference type="PANTHER" id="PTHR43312">
    <property type="entry name" value="D-THREO-ALDOSE 1-DEHYDROGENASE"/>
    <property type="match status" value="1"/>
</dbReference>
<evidence type="ECO:0000259" key="1">
    <source>
        <dbReference type="Pfam" id="PF00248"/>
    </source>
</evidence>
<proteinExistence type="predicted"/>
<dbReference type="InterPro" id="IPR053135">
    <property type="entry name" value="AKR2_Oxidoreductase"/>
</dbReference>
<dbReference type="Pfam" id="PF00248">
    <property type="entry name" value="Aldo_ket_red"/>
    <property type="match status" value="1"/>
</dbReference>
<dbReference type="OrthoDB" id="9773828at2"/>
<feature type="domain" description="NADP-dependent oxidoreductase" evidence="1">
    <location>
        <begin position="15"/>
        <end position="289"/>
    </location>
</feature>
<dbReference type="AlphaFoldDB" id="A0A3E1Y846"/>
<comment type="caution">
    <text evidence="2">The sequence shown here is derived from an EMBL/GenBank/DDBJ whole genome shotgun (WGS) entry which is preliminary data.</text>
</comment>